<gene>
    <name evidence="2" type="ORF">GCM10009809_06530</name>
</gene>
<sequence length="98" mass="11137">MTKRDDGESGERWSQDVTEHSDALDLEEDVFTWDDPARIAASLKRSAEASERRKGSPYQSAMSMLTFYVNRAGKTLPAAQREVLERAKDELRKAFGRD</sequence>
<dbReference type="EMBL" id="BAAAPM010000003">
    <property type="protein sequence ID" value="GAA1713079.1"/>
    <property type="molecule type" value="Genomic_DNA"/>
</dbReference>
<evidence type="ECO:0000313" key="2">
    <source>
        <dbReference type="EMBL" id="GAA1713079.1"/>
    </source>
</evidence>
<dbReference type="Proteomes" id="UP001501138">
    <property type="component" value="Unassembled WGS sequence"/>
</dbReference>
<protein>
    <submittedName>
        <fullName evidence="2">DUF3175 domain-containing protein</fullName>
    </submittedName>
</protein>
<evidence type="ECO:0000313" key="3">
    <source>
        <dbReference type="Proteomes" id="UP001501138"/>
    </source>
</evidence>
<dbReference type="InterPro" id="IPR021513">
    <property type="entry name" value="Phage_RSL1_Orf186"/>
</dbReference>
<comment type="caution">
    <text evidence="2">The sequence shown here is derived from an EMBL/GenBank/DDBJ whole genome shotgun (WGS) entry which is preliminary data.</text>
</comment>
<evidence type="ECO:0000256" key="1">
    <source>
        <dbReference type="SAM" id="MobiDB-lite"/>
    </source>
</evidence>
<dbReference type="RefSeq" id="WP_344245642.1">
    <property type="nucleotide sequence ID" value="NZ_BAAAPM010000003.1"/>
</dbReference>
<feature type="region of interest" description="Disordered" evidence="1">
    <location>
        <begin position="1"/>
        <end position="21"/>
    </location>
</feature>
<organism evidence="2 3">
    <name type="scientific">Isoptericola hypogeus</name>
    <dbReference type="NCBI Taxonomy" id="300179"/>
    <lineage>
        <taxon>Bacteria</taxon>
        <taxon>Bacillati</taxon>
        <taxon>Actinomycetota</taxon>
        <taxon>Actinomycetes</taxon>
        <taxon>Micrococcales</taxon>
        <taxon>Promicromonosporaceae</taxon>
        <taxon>Isoptericola</taxon>
    </lineage>
</organism>
<dbReference type="Pfam" id="PF11373">
    <property type="entry name" value="DUF3175"/>
    <property type="match status" value="1"/>
</dbReference>
<reference evidence="2 3" key="1">
    <citation type="journal article" date="2019" name="Int. J. Syst. Evol. Microbiol.">
        <title>The Global Catalogue of Microorganisms (GCM) 10K type strain sequencing project: providing services to taxonomists for standard genome sequencing and annotation.</title>
        <authorList>
            <consortium name="The Broad Institute Genomics Platform"/>
            <consortium name="The Broad Institute Genome Sequencing Center for Infectious Disease"/>
            <person name="Wu L."/>
            <person name="Ma J."/>
        </authorList>
    </citation>
    <scope>NUCLEOTIDE SEQUENCE [LARGE SCALE GENOMIC DNA]</scope>
    <source>
        <strain evidence="2 3">JCM 15589</strain>
    </source>
</reference>
<keyword evidence="3" id="KW-1185">Reference proteome</keyword>
<proteinExistence type="predicted"/>
<name>A0ABN2IWG8_9MICO</name>
<accession>A0ABN2IWG8</accession>